<sequence>MALRIVPEGGWPPIPQKSARPVPSRKPPRERGRQEDAGHLDLVRDLPCLASGTLPTVRRRNEAAHIRYSSSAFGKVNPGGGAKPDDRWTVPLSPEKHQGNKDAQHSNGEEWWWEAIGINPLRVADQLYAVSTALRLGRAPREDIVRALTNIVIKARAEARPGG</sequence>
<gene>
    <name evidence="2" type="ORF">V5F32_05110</name>
</gene>
<evidence type="ECO:0000313" key="2">
    <source>
        <dbReference type="EMBL" id="MFG1371537.1"/>
    </source>
</evidence>
<evidence type="ECO:0000313" key="3">
    <source>
        <dbReference type="Proteomes" id="UP001604002"/>
    </source>
</evidence>
<accession>A0ABW6ZUP7</accession>
<organism evidence="2 3">
    <name type="scientific">Xanthobacter oligotrophicus</name>
    <dbReference type="NCBI Taxonomy" id="2607286"/>
    <lineage>
        <taxon>Bacteria</taxon>
        <taxon>Pseudomonadati</taxon>
        <taxon>Pseudomonadota</taxon>
        <taxon>Alphaproteobacteria</taxon>
        <taxon>Hyphomicrobiales</taxon>
        <taxon>Xanthobacteraceae</taxon>
        <taxon>Xanthobacter</taxon>
    </lineage>
</organism>
<keyword evidence="3" id="KW-1185">Reference proteome</keyword>
<name>A0ABW6ZUP7_9HYPH</name>
<protein>
    <submittedName>
        <fullName evidence="2">Uncharacterized protein</fullName>
    </submittedName>
</protein>
<feature type="region of interest" description="Disordered" evidence="1">
    <location>
        <begin position="1"/>
        <end position="41"/>
    </location>
</feature>
<dbReference type="RefSeq" id="WP_393991518.1">
    <property type="nucleotide sequence ID" value="NZ_JBAFVH010000002.1"/>
</dbReference>
<comment type="caution">
    <text evidence="2">The sequence shown here is derived from an EMBL/GenBank/DDBJ whole genome shotgun (WGS) entry which is preliminary data.</text>
</comment>
<dbReference type="EMBL" id="JBAFVH010000002">
    <property type="protein sequence ID" value="MFG1371537.1"/>
    <property type="molecule type" value="Genomic_DNA"/>
</dbReference>
<feature type="compositionally biased region" description="Basic and acidic residues" evidence="1">
    <location>
        <begin position="27"/>
        <end position="41"/>
    </location>
</feature>
<feature type="region of interest" description="Disordered" evidence="1">
    <location>
        <begin position="72"/>
        <end position="106"/>
    </location>
</feature>
<dbReference type="Proteomes" id="UP001604002">
    <property type="component" value="Unassembled WGS sequence"/>
</dbReference>
<evidence type="ECO:0000256" key="1">
    <source>
        <dbReference type="SAM" id="MobiDB-lite"/>
    </source>
</evidence>
<feature type="compositionally biased region" description="Basic and acidic residues" evidence="1">
    <location>
        <begin position="83"/>
        <end position="106"/>
    </location>
</feature>
<proteinExistence type="predicted"/>
<reference evidence="2 3" key="1">
    <citation type="submission" date="2024-02" db="EMBL/GenBank/DDBJ databases">
        <title>Expansion and revision of Xanthobacter and proposal of Roseixanthobacter gen. nov.</title>
        <authorList>
            <person name="Soltysiak M.P.M."/>
            <person name="Jalihal A."/>
            <person name="Ory A."/>
            <person name="Chrisophersen C."/>
            <person name="Lee A.D."/>
            <person name="Boulton J."/>
            <person name="Springer M."/>
        </authorList>
    </citation>
    <scope>NUCLEOTIDE SEQUENCE [LARGE SCALE GENOMIC DNA]</scope>
    <source>
        <strain evidence="2 3">23A</strain>
    </source>
</reference>